<evidence type="ECO:0000313" key="3">
    <source>
        <dbReference type="WBParaSite" id="MBELARI_LOCUS515"/>
    </source>
</evidence>
<evidence type="ECO:0000313" key="2">
    <source>
        <dbReference type="Proteomes" id="UP000887575"/>
    </source>
</evidence>
<proteinExistence type="predicted"/>
<keyword evidence="1" id="KW-1133">Transmembrane helix</keyword>
<feature type="transmembrane region" description="Helical" evidence="1">
    <location>
        <begin position="62"/>
        <end position="84"/>
    </location>
</feature>
<name>A0AAF3FDR8_9BILA</name>
<keyword evidence="1" id="KW-0472">Membrane</keyword>
<reference evidence="3" key="1">
    <citation type="submission" date="2024-02" db="UniProtKB">
        <authorList>
            <consortium name="WormBaseParasite"/>
        </authorList>
    </citation>
    <scope>IDENTIFICATION</scope>
</reference>
<dbReference type="AlphaFoldDB" id="A0AAF3FDR8"/>
<protein>
    <submittedName>
        <fullName evidence="3">Uncharacterized protein</fullName>
    </submittedName>
</protein>
<keyword evidence="1" id="KW-0812">Transmembrane</keyword>
<dbReference type="Proteomes" id="UP000887575">
    <property type="component" value="Unassembled WGS sequence"/>
</dbReference>
<accession>A0AAF3FDR8</accession>
<keyword evidence="2" id="KW-1185">Reference proteome</keyword>
<evidence type="ECO:0000256" key="1">
    <source>
        <dbReference type="SAM" id="Phobius"/>
    </source>
</evidence>
<dbReference type="WBParaSite" id="MBELARI_LOCUS515">
    <property type="protein sequence ID" value="MBELARI_LOCUS515"/>
    <property type="gene ID" value="MBELARI_LOCUS515"/>
</dbReference>
<organism evidence="2 3">
    <name type="scientific">Mesorhabditis belari</name>
    <dbReference type="NCBI Taxonomy" id="2138241"/>
    <lineage>
        <taxon>Eukaryota</taxon>
        <taxon>Metazoa</taxon>
        <taxon>Ecdysozoa</taxon>
        <taxon>Nematoda</taxon>
        <taxon>Chromadorea</taxon>
        <taxon>Rhabditida</taxon>
        <taxon>Rhabditina</taxon>
        <taxon>Rhabditomorpha</taxon>
        <taxon>Rhabditoidea</taxon>
        <taxon>Rhabditidae</taxon>
        <taxon>Mesorhabditinae</taxon>
        <taxon>Mesorhabditis</taxon>
    </lineage>
</organism>
<sequence>MVPNYGKEIRGATFERVDTCPGYQKGDLNALKIYAHDIGLDLLRNNRTWTADGTFYAYPSDFAQLFIVGVQIGHLFIPCVFALLSGKASLCYKIVFRFILSQNIASPNCLMTDFERGIYQSFQQVSITKVADYFDALLVSSRNAPPPEVNMASVKKFYKFLAKNYIGKVVNGNFRRPPTYPVDKWNVYSRVIQSQQLGNATHEAFNSLLKSGPKSPHPGYIVSWLYEETMNVINHLRLATTRNLSLVQ</sequence>